<evidence type="ECO:0000256" key="3">
    <source>
        <dbReference type="ARBA" id="ARBA00009183"/>
    </source>
</evidence>
<keyword evidence="8" id="KW-0073">Auxin biosynthesis</keyword>
<evidence type="ECO:0000313" key="12">
    <source>
        <dbReference type="Proteomes" id="UP001293254"/>
    </source>
</evidence>
<gene>
    <name evidence="11" type="ORF">Salat_2232200</name>
</gene>
<evidence type="ECO:0000256" key="9">
    <source>
        <dbReference type="ARBA" id="ARBA00039148"/>
    </source>
</evidence>
<comment type="cofactor">
    <cofactor evidence="1">
        <name>FAD</name>
        <dbReference type="ChEBI" id="CHEBI:57692"/>
    </cofactor>
</comment>
<dbReference type="EC" id="1.14.13.168" evidence="9"/>
<dbReference type="GO" id="GO:0050660">
    <property type="term" value="F:flavin adenine dinucleotide binding"/>
    <property type="evidence" value="ECO:0007669"/>
    <property type="project" value="TreeGrafter"/>
</dbReference>
<dbReference type="PANTHER" id="PTHR43539">
    <property type="entry name" value="FLAVIN-BINDING MONOOXYGENASE-LIKE PROTEIN (AFU_ORTHOLOGUE AFUA_4G09220)"/>
    <property type="match status" value="1"/>
</dbReference>
<reference evidence="11" key="2">
    <citation type="journal article" date="2024" name="Plant">
        <title>Genomic evolution and insights into agronomic trait innovations of Sesamum species.</title>
        <authorList>
            <person name="Miao H."/>
            <person name="Wang L."/>
            <person name="Qu L."/>
            <person name="Liu H."/>
            <person name="Sun Y."/>
            <person name="Le M."/>
            <person name="Wang Q."/>
            <person name="Wei S."/>
            <person name="Zheng Y."/>
            <person name="Lin W."/>
            <person name="Duan Y."/>
            <person name="Cao H."/>
            <person name="Xiong S."/>
            <person name="Wang X."/>
            <person name="Wei L."/>
            <person name="Li C."/>
            <person name="Ma Q."/>
            <person name="Ju M."/>
            <person name="Zhao R."/>
            <person name="Li G."/>
            <person name="Mu C."/>
            <person name="Tian Q."/>
            <person name="Mei H."/>
            <person name="Zhang T."/>
            <person name="Gao T."/>
            <person name="Zhang H."/>
        </authorList>
    </citation>
    <scope>NUCLEOTIDE SEQUENCE</scope>
    <source>
        <strain evidence="11">3651</strain>
    </source>
</reference>
<evidence type="ECO:0000256" key="4">
    <source>
        <dbReference type="ARBA" id="ARBA00022630"/>
    </source>
</evidence>
<comment type="pathway">
    <text evidence="2">Plant hormone metabolism; auxin biosynthesis.</text>
</comment>
<evidence type="ECO:0000256" key="7">
    <source>
        <dbReference type="ARBA" id="ARBA00023002"/>
    </source>
</evidence>
<keyword evidence="6" id="KW-0521">NADP</keyword>
<keyword evidence="7" id="KW-0560">Oxidoreductase</keyword>
<keyword evidence="12" id="KW-1185">Reference proteome</keyword>
<proteinExistence type="inferred from homology"/>
<accession>A0AAE1XUJ3</accession>
<comment type="similarity">
    <text evidence="3">Belongs to the FMO family.</text>
</comment>
<dbReference type="GO" id="GO:0103075">
    <property type="term" value="F:indole-3-pyruvate monooxygenase activity"/>
    <property type="evidence" value="ECO:0007669"/>
    <property type="project" value="UniProtKB-EC"/>
</dbReference>
<evidence type="ECO:0000256" key="6">
    <source>
        <dbReference type="ARBA" id="ARBA00022857"/>
    </source>
</evidence>
<dbReference type="PANTHER" id="PTHR43539:SF42">
    <property type="entry name" value="OS01G0273800 PROTEIN"/>
    <property type="match status" value="1"/>
</dbReference>
<evidence type="ECO:0000256" key="2">
    <source>
        <dbReference type="ARBA" id="ARBA00004814"/>
    </source>
</evidence>
<dbReference type="EMBL" id="JACGWO010000009">
    <property type="protein sequence ID" value="KAK4418195.1"/>
    <property type="molecule type" value="Genomic_DNA"/>
</dbReference>
<keyword evidence="4" id="KW-0285">Flavoprotein</keyword>
<evidence type="ECO:0000313" key="11">
    <source>
        <dbReference type="EMBL" id="KAK4418195.1"/>
    </source>
</evidence>
<dbReference type="Proteomes" id="UP001293254">
    <property type="component" value="Unassembled WGS sequence"/>
</dbReference>
<organism evidence="11 12">
    <name type="scientific">Sesamum alatum</name>
    <dbReference type="NCBI Taxonomy" id="300844"/>
    <lineage>
        <taxon>Eukaryota</taxon>
        <taxon>Viridiplantae</taxon>
        <taxon>Streptophyta</taxon>
        <taxon>Embryophyta</taxon>
        <taxon>Tracheophyta</taxon>
        <taxon>Spermatophyta</taxon>
        <taxon>Magnoliopsida</taxon>
        <taxon>eudicotyledons</taxon>
        <taxon>Gunneridae</taxon>
        <taxon>Pentapetalae</taxon>
        <taxon>asterids</taxon>
        <taxon>lamiids</taxon>
        <taxon>Lamiales</taxon>
        <taxon>Pedaliaceae</taxon>
        <taxon>Sesamum</taxon>
    </lineage>
</organism>
<dbReference type="InterPro" id="IPR036188">
    <property type="entry name" value="FAD/NAD-bd_sf"/>
</dbReference>
<protein>
    <recommendedName>
        <fullName evidence="9">indole-3-pyruvate monooxygenase</fullName>
        <ecNumber evidence="9">1.14.13.168</ecNumber>
    </recommendedName>
</protein>
<keyword evidence="11" id="KW-0503">Monooxygenase</keyword>
<dbReference type="InterPro" id="IPR050982">
    <property type="entry name" value="Auxin_biosynth/cation_transpt"/>
</dbReference>
<evidence type="ECO:0000256" key="1">
    <source>
        <dbReference type="ARBA" id="ARBA00001974"/>
    </source>
</evidence>
<dbReference type="Gene3D" id="3.50.50.60">
    <property type="entry name" value="FAD/NAD(P)-binding domain"/>
    <property type="match status" value="1"/>
</dbReference>
<dbReference type="SUPFAM" id="SSF51905">
    <property type="entry name" value="FAD/NAD(P)-binding domain"/>
    <property type="match status" value="1"/>
</dbReference>
<reference evidence="11" key="1">
    <citation type="submission" date="2020-06" db="EMBL/GenBank/DDBJ databases">
        <authorList>
            <person name="Li T."/>
            <person name="Hu X."/>
            <person name="Zhang T."/>
            <person name="Song X."/>
            <person name="Zhang H."/>
            <person name="Dai N."/>
            <person name="Sheng W."/>
            <person name="Hou X."/>
            <person name="Wei L."/>
        </authorList>
    </citation>
    <scope>NUCLEOTIDE SEQUENCE</scope>
    <source>
        <strain evidence="11">3651</strain>
        <tissue evidence="11">Leaf</tissue>
    </source>
</reference>
<evidence type="ECO:0000256" key="8">
    <source>
        <dbReference type="ARBA" id="ARBA00023070"/>
    </source>
</evidence>
<evidence type="ECO:0000256" key="10">
    <source>
        <dbReference type="ARBA" id="ARBA00047707"/>
    </source>
</evidence>
<evidence type="ECO:0000256" key="5">
    <source>
        <dbReference type="ARBA" id="ARBA00022827"/>
    </source>
</evidence>
<comment type="catalytic activity">
    <reaction evidence="10">
        <text>indole-3-pyruvate + NADPH + O2 + H(+) = (indol-3-yl)acetate + CO2 + NADP(+) + H2O</text>
        <dbReference type="Rhea" id="RHEA:34331"/>
        <dbReference type="ChEBI" id="CHEBI:15377"/>
        <dbReference type="ChEBI" id="CHEBI:15378"/>
        <dbReference type="ChEBI" id="CHEBI:15379"/>
        <dbReference type="ChEBI" id="CHEBI:16526"/>
        <dbReference type="ChEBI" id="CHEBI:17640"/>
        <dbReference type="ChEBI" id="CHEBI:30854"/>
        <dbReference type="ChEBI" id="CHEBI:57783"/>
        <dbReference type="ChEBI" id="CHEBI:58349"/>
        <dbReference type="EC" id="1.14.13.168"/>
    </reaction>
</comment>
<keyword evidence="5" id="KW-0274">FAD</keyword>
<sequence>MDTAMRLLKYLSFEWVEWVTVMMSKAVFGADLTKYGIQRPEEGPFTVKLKYGKFPVIDVGTFNKIKSGDIQVLAGIRSIKGNNVLFENEKEYTFDVIVFATGFKRSTKQWLKGDDNMLNDDGFAKSFPNHWKGKKGLYCAGLAQKGLYGAGMDAHNIAHDIKSLL</sequence>
<dbReference type="GO" id="GO:0009851">
    <property type="term" value="P:auxin biosynthetic process"/>
    <property type="evidence" value="ECO:0007669"/>
    <property type="project" value="UniProtKB-KW"/>
</dbReference>
<name>A0AAE1XUJ3_9LAMI</name>
<comment type="caution">
    <text evidence="11">The sequence shown here is derived from an EMBL/GenBank/DDBJ whole genome shotgun (WGS) entry which is preliminary data.</text>
</comment>
<dbReference type="AlphaFoldDB" id="A0AAE1XUJ3"/>